<evidence type="ECO:0000313" key="2">
    <source>
        <dbReference type="Proteomes" id="UP000612282"/>
    </source>
</evidence>
<evidence type="ECO:0000313" key="1">
    <source>
        <dbReference type="EMBL" id="GID59342.1"/>
    </source>
</evidence>
<dbReference type="RefSeq" id="WP_203805357.1">
    <property type="nucleotide sequence ID" value="NZ_BAAAQE010000117.1"/>
</dbReference>
<organism evidence="1 2">
    <name type="scientific">Actinoplanes couchii</name>
    <dbReference type="NCBI Taxonomy" id="403638"/>
    <lineage>
        <taxon>Bacteria</taxon>
        <taxon>Bacillati</taxon>
        <taxon>Actinomycetota</taxon>
        <taxon>Actinomycetes</taxon>
        <taxon>Micromonosporales</taxon>
        <taxon>Micromonosporaceae</taxon>
        <taxon>Actinoplanes</taxon>
    </lineage>
</organism>
<protein>
    <submittedName>
        <fullName evidence="1">Uncharacterized protein</fullName>
    </submittedName>
</protein>
<name>A0ABQ3XLF0_9ACTN</name>
<accession>A0ABQ3XLF0</accession>
<comment type="caution">
    <text evidence="1">The sequence shown here is derived from an EMBL/GenBank/DDBJ whole genome shotgun (WGS) entry which is preliminary data.</text>
</comment>
<keyword evidence="2" id="KW-1185">Reference proteome</keyword>
<proteinExistence type="predicted"/>
<reference evidence="1 2" key="1">
    <citation type="submission" date="2021-01" db="EMBL/GenBank/DDBJ databases">
        <title>Whole genome shotgun sequence of Actinoplanes couchii NBRC 106145.</title>
        <authorList>
            <person name="Komaki H."/>
            <person name="Tamura T."/>
        </authorList>
    </citation>
    <scope>NUCLEOTIDE SEQUENCE [LARGE SCALE GENOMIC DNA]</scope>
    <source>
        <strain evidence="1 2">NBRC 106145</strain>
    </source>
</reference>
<sequence length="221" mass="24601">MASRLRLDVVVGDTVQVRPVVDGRDVLAAFPAGPGIEPETLLTPGGPLTAAGQPREVRLAMAECTEECCGALYVTVRRDGDRVVWGGWRNPDDEEIDLSEFVFDAAGYDRELLRATTDTSWEWPARTVARLLGRHLRETPDILARWNCEPHAAVAWPWQRDRVTVLLFHPGRPTADPDARWEQFLVEFVIGSGDPVDEAARWADHLATTDPRRTGRRVGGN</sequence>
<dbReference type="EMBL" id="BOMG01000096">
    <property type="protein sequence ID" value="GID59342.1"/>
    <property type="molecule type" value="Genomic_DNA"/>
</dbReference>
<gene>
    <name evidence="1" type="ORF">Aco03nite_077460</name>
</gene>
<dbReference type="Proteomes" id="UP000612282">
    <property type="component" value="Unassembled WGS sequence"/>
</dbReference>